<proteinExistence type="predicted"/>
<dbReference type="RefSeq" id="WP_144228959.1">
    <property type="nucleotide sequence ID" value="NZ_CBCRVV010000002.1"/>
</dbReference>
<keyword evidence="1" id="KW-0732">Signal</keyword>
<reference evidence="2 3" key="1">
    <citation type="submission" date="2019-07" db="EMBL/GenBank/DDBJ databases">
        <title>Description of 53C-WASEF.</title>
        <authorList>
            <person name="Pitt A."/>
            <person name="Hahn M.W."/>
        </authorList>
    </citation>
    <scope>NUCLEOTIDE SEQUENCE [LARGE SCALE GENOMIC DNA]</scope>
    <source>
        <strain evidence="2 3">53C-WASEF</strain>
    </source>
</reference>
<protein>
    <submittedName>
        <fullName evidence="2">Uncharacterized protein</fullName>
    </submittedName>
</protein>
<organism evidence="2 3">
    <name type="scientific">Rariglobus hedericola</name>
    <dbReference type="NCBI Taxonomy" id="2597822"/>
    <lineage>
        <taxon>Bacteria</taxon>
        <taxon>Pseudomonadati</taxon>
        <taxon>Verrucomicrobiota</taxon>
        <taxon>Opitutia</taxon>
        <taxon>Opitutales</taxon>
        <taxon>Opitutaceae</taxon>
        <taxon>Rariglobus</taxon>
    </lineage>
</organism>
<feature type="chain" id="PRO_5021928852" evidence="1">
    <location>
        <begin position="19"/>
        <end position="143"/>
    </location>
</feature>
<gene>
    <name evidence="2" type="ORF">FPL22_04760</name>
</gene>
<dbReference type="Proteomes" id="UP000315648">
    <property type="component" value="Unassembled WGS sequence"/>
</dbReference>
<evidence type="ECO:0000313" key="3">
    <source>
        <dbReference type="Proteomes" id="UP000315648"/>
    </source>
</evidence>
<dbReference type="EMBL" id="VMBG01000001">
    <property type="protein sequence ID" value="TSJ78618.1"/>
    <property type="molecule type" value="Genomic_DNA"/>
</dbReference>
<name>A0A556QPP5_9BACT</name>
<comment type="caution">
    <text evidence="2">The sequence shown here is derived from an EMBL/GenBank/DDBJ whole genome shotgun (WGS) entry which is preliminary data.</text>
</comment>
<evidence type="ECO:0000256" key="1">
    <source>
        <dbReference type="SAM" id="SignalP"/>
    </source>
</evidence>
<evidence type="ECO:0000313" key="2">
    <source>
        <dbReference type="EMBL" id="TSJ78618.1"/>
    </source>
</evidence>
<dbReference type="AlphaFoldDB" id="A0A556QPP5"/>
<keyword evidence="3" id="KW-1185">Reference proteome</keyword>
<feature type="signal peptide" evidence="1">
    <location>
        <begin position="1"/>
        <end position="18"/>
    </location>
</feature>
<accession>A0A556QPP5</accession>
<sequence length="143" mass="15856">MKITALLLSILLYTSSYGLEPPPPQPVLQIQPGTYLLVEQGQLNDQAISLAQSESIVIEVNPEGLVIIKEGDGKVSVIEKDESSFSVIRKTKGREGVWISTYIGSLSSTQPAVYHGHFVRICKTEHFHAFDRGSFMLILQEKK</sequence>